<keyword evidence="5 7" id="KW-1133">Transmembrane helix</keyword>
<comment type="caution">
    <text evidence="10">The sequence shown here is derived from an EMBL/GenBank/DDBJ whole genome shotgun (WGS) entry which is preliminary data.</text>
</comment>
<evidence type="ECO:0000256" key="7">
    <source>
        <dbReference type="SAM" id="Phobius"/>
    </source>
</evidence>
<dbReference type="GO" id="GO:0005886">
    <property type="term" value="C:plasma membrane"/>
    <property type="evidence" value="ECO:0007669"/>
    <property type="project" value="UniProtKB-SubCell"/>
</dbReference>
<dbReference type="Pfam" id="PF07870">
    <property type="entry name" value="DUF1657"/>
    <property type="match status" value="1"/>
</dbReference>
<dbReference type="AlphaFoldDB" id="A0A7X3CQC6"/>
<evidence type="ECO:0000259" key="8">
    <source>
        <dbReference type="Pfam" id="PF04239"/>
    </source>
</evidence>
<dbReference type="InterPro" id="IPR012452">
    <property type="entry name" value="DUF1657"/>
</dbReference>
<dbReference type="InterPro" id="IPR048454">
    <property type="entry name" value="YetF_N"/>
</dbReference>
<evidence type="ECO:0000256" key="2">
    <source>
        <dbReference type="ARBA" id="ARBA00006448"/>
    </source>
</evidence>
<evidence type="ECO:0000259" key="9">
    <source>
        <dbReference type="Pfam" id="PF20730"/>
    </source>
</evidence>
<organism evidence="10 11">
    <name type="scientific">Paenibacillus validus</name>
    <dbReference type="NCBI Taxonomy" id="44253"/>
    <lineage>
        <taxon>Bacteria</taxon>
        <taxon>Bacillati</taxon>
        <taxon>Bacillota</taxon>
        <taxon>Bacilli</taxon>
        <taxon>Bacillales</taxon>
        <taxon>Paenibacillaceae</taxon>
        <taxon>Paenibacillus</taxon>
    </lineage>
</organism>
<feature type="domain" description="YetF-like N-terminal transmembrane" evidence="9">
    <location>
        <begin position="2"/>
        <end position="72"/>
    </location>
</feature>
<comment type="similarity">
    <text evidence="2">Belongs to the UPF0702 family.</text>
</comment>
<name>A0A7X3CQC6_9BACL</name>
<dbReference type="PANTHER" id="PTHR34582:SF7">
    <property type="entry name" value="UPF0702 TRANSMEMBRANE PROTEIN YDFS"/>
    <property type="match status" value="1"/>
</dbReference>
<evidence type="ECO:0000256" key="4">
    <source>
        <dbReference type="ARBA" id="ARBA00022692"/>
    </source>
</evidence>
<protein>
    <submittedName>
        <fullName evidence="10">DUF421 domain-containing protein</fullName>
    </submittedName>
</protein>
<dbReference type="Pfam" id="PF04239">
    <property type="entry name" value="DUF421"/>
    <property type="match status" value="1"/>
</dbReference>
<dbReference type="InterPro" id="IPR007353">
    <property type="entry name" value="DUF421"/>
</dbReference>
<dbReference type="Proteomes" id="UP000450917">
    <property type="component" value="Unassembled WGS sequence"/>
</dbReference>
<dbReference type="Gene3D" id="3.30.240.20">
    <property type="entry name" value="bsu07140 like domains"/>
    <property type="match status" value="2"/>
</dbReference>
<feature type="domain" description="YetF C-terminal" evidence="8">
    <location>
        <begin position="78"/>
        <end position="210"/>
    </location>
</feature>
<evidence type="ECO:0000313" key="10">
    <source>
        <dbReference type="EMBL" id="MUG69505.1"/>
    </source>
</evidence>
<keyword evidence="4 7" id="KW-0812">Transmembrane</keyword>
<proteinExistence type="inferred from homology"/>
<sequence>MHIALRSFTALVILFAITRILGKKQISQLTFFEYITGITLGELAGFISTDLEAHYLYGLTAIAVWFLVPFVVELFTLKSLRLREWLEGRGTVFIQEGKVLEDNLKRERFTVNELLEQLRTKSVFNVADVEFAMLEASGDLSVLLKSENQPLTPKHLGMRVAPDRETKAVVIDGNIMDEPLAAAGLSREWLHTELEKLGVTLENVFIGQVNAYGQLYVDLYDDKLQVPQQTDMPLLLATLKKCEADLTLFSLSTASPEAKAMYEQDAQQLRRMIDQVEPILKR</sequence>
<reference evidence="10 11" key="1">
    <citation type="submission" date="2019-11" db="EMBL/GenBank/DDBJ databases">
        <title>Draft genome sequences of five Paenibacillus species of dairy origin.</title>
        <authorList>
            <person name="Olajide A.M."/>
            <person name="Chen S."/>
            <person name="Lapointe G."/>
        </authorList>
    </citation>
    <scope>NUCLEOTIDE SEQUENCE [LARGE SCALE GENOMIC DNA]</scope>
    <source>
        <strain evidence="10 11">2CS3</strain>
    </source>
</reference>
<dbReference type="EMBL" id="WNZX01000001">
    <property type="protein sequence ID" value="MUG69505.1"/>
    <property type="molecule type" value="Genomic_DNA"/>
</dbReference>
<keyword evidence="6 7" id="KW-0472">Membrane</keyword>
<comment type="subcellular location">
    <subcellularLocation>
        <location evidence="1">Cell membrane</location>
        <topology evidence="1">Multi-pass membrane protein</topology>
    </subcellularLocation>
</comment>
<gene>
    <name evidence="10" type="ORF">GNP93_02325</name>
</gene>
<evidence type="ECO:0000256" key="1">
    <source>
        <dbReference type="ARBA" id="ARBA00004651"/>
    </source>
</evidence>
<evidence type="ECO:0000313" key="11">
    <source>
        <dbReference type="Proteomes" id="UP000450917"/>
    </source>
</evidence>
<feature type="transmembrane region" description="Helical" evidence="7">
    <location>
        <begin position="55"/>
        <end position="77"/>
    </location>
</feature>
<evidence type="ECO:0000256" key="6">
    <source>
        <dbReference type="ARBA" id="ARBA00023136"/>
    </source>
</evidence>
<keyword evidence="3" id="KW-1003">Cell membrane</keyword>
<keyword evidence="11" id="KW-1185">Reference proteome</keyword>
<dbReference type="InterPro" id="IPR023090">
    <property type="entry name" value="UPF0702_alpha/beta_dom_sf"/>
</dbReference>
<dbReference type="Pfam" id="PF20730">
    <property type="entry name" value="YetF_N"/>
    <property type="match status" value="1"/>
</dbReference>
<evidence type="ECO:0000256" key="5">
    <source>
        <dbReference type="ARBA" id="ARBA00022989"/>
    </source>
</evidence>
<accession>A0A7X3CQC6</accession>
<dbReference type="PANTHER" id="PTHR34582">
    <property type="entry name" value="UPF0702 TRANSMEMBRANE PROTEIN YCAP"/>
    <property type="match status" value="1"/>
</dbReference>
<evidence type="ECO:0000256" key="3">
    <source>
        <dbReference type="ARBA" id="ARBA00022475"/>
    </source>
</evidence>